<reference evidence="4 5" key="1">
    <citation type="submission" date="2015-03" db="EMBL/GenBank/DDBJ databases">
        <authorList>
            <person name="Abdul Halim M."/>
        </authorList>
    </citation>
    <scope>NUCLEOTIDE SEQUENCE [LARGE SCALE GENOMIC DNA]</scope>
    <source>
        <strain evidence="4 5">ATCC 35681</strain>
    </source>
</reference>
<dbReference type="Gene3D" id="3.90.245.10">
    <property type="entry name" value="Ribonucleoside hydrolase-like"/>
    <property type="match status" value="1"/>
</dbReference>
<evidence type="ECO:0000313" key="5">
    <source>
        <dbReference type="Proteomes" id="UP000034189"/>
    </source>
</evidence>
<evidence type="ECO:0000259" key="3">
    <source>
        <dbReference type="Pfam" id="PF01156"/>
    </source>
</evidence>
<dbReference type="InterPro" id="IPR001910">
    <property type="entry name" value="Inosine/uridine_hydrolase_dom"/>
</dbReference>
<dbReference type="AlphaFoldDB" id="A0A0F7FFF7"/>
<dbReference type="GO" id="GO:0005829">
    <property type="term" value="C:cytosol"/>
    <property type="evidence" value="ECO:0007669"/>
    <property type="project" value="TreeGrafter"/>
</dbReference>
<reference evidence="4 5" key="2">
    <citation type="journal article" date="2016" name="Genome Announc.">
        <title>Genome Sequence of a Gram-Positive Diazotroph, Paenibacillus durus Type Strain ATCC 35681.</title>
        <authorList>
            <person name="Halim M.A."/>
            <person name="Rahman A.Y."/>
            <person name="Sim K.S."/>
            <person name="Yam H.C."/>
            <person name="Rahim A.A."/>
            <person name="Ghazali A.H."/>
            <person name="Najimudin N."/>
        </authorList>
    </citation>
    <scope>NUCLEOTIDE SEQUENCE [LARGE SCALE GENOMIC DNA]</scope>
    <source>
        <strain evidence="4 5">ATCC 35681</strain>
    </source>
</reference>
<dbReference type="SUPFAM" id="SSF53590">
    <property type="entry name" value="Nucleoside hydrolase"/>
    <property type="match status" value="1"/>
</dbReference>
<protein>
    <submittedName>
        <fullName evidence="4">Nucleoside hydrolase</fullName>
    </submittedName>
</protein>
<organism evidence="4 5">
    <name type="scientific">Paenibacillus durus ATCC 35681</name>
    <dbReference type="NCBI Taxonomy" id="1333534"/>
    <lineage>
        <taxon>Bacteria</taxon>
        <taxon>Bacillati</taxon>
        <taxon>Bacillota</taxon>
        <taxon>Bacilli</taxon>
        <taxon>Bacillales</taxon>
        <taxon>Paenibacillaceae</taxon>
        <taxon>Paenibacillus</taxon>
    </lineage>
</organism>
<dbReference type="InterPro" id="IPR023186">
    <property type="entry name" value="IUNH"/>
</dbReference>
<evidence type="ECO:0000256" key="1">
    <source>
        <dbReference type="ARBA" id="ARBA00022801"/>
    </source>
</evidence>
<name>A0A0F7FFF7_PAEDU</name>
<dbReference type="EMBL" id="CP011114">
    <property type="protein sequence ID" value="AKG37679.1"/>
    <property type="molecule type" value="Genomic_DNA"/>
</dbReference>
<dbReference type="InterPro" id="IPR036452">
    <property type="entry name" value="Ribo_hydro-like"/>
</dbReference>
<keyword evidence="2" id="KW-0326">Glycosidase</keyword>
<dbReference type="PATRIC" id="fig|1333534.5.peg.2027"/>
<dbReference type="Proteomes" id="UP000034189">
    <property type="component" value="Chromosome"/>
</dbReference>
<feature type="domain" description="Inosine/uridine-preferring nucleoside hydrolase" evidence="3">
    <location>
        <begin position="4"/>
        <end position="290"/>
    </location>
</feature>
<dbReference type="OrthoDB" id="9797882at2"/>
<evidence type="ECO:0000256" key="2">
    <source>
        <dbReference type="ARBA" id="ARBA00023295"/>
    </source>
</evidence>
<gene>
    <name evidence="4" type="ORF">VK70_09250</name>
</gene>
<dbReference type="Pfam" id="PF01156">
    <property type="entry name" value="IU_nuc_hydro"/>
    <property type="match status" value="1"/>
</dbReference>
<accession>A0A0F7FFF7</accession>
<proteinExistence type="predicted"/>
<dbReference type="PANTHER" id="PTHR12304">
    <property type="entry name" value="INOSINE-URIDINE PREFERRING NUCLEOSIDE HYDROLASE"/>
    <property type="match status" value="1"/>
</dbReference>
<dbReference type="GO" id="GO:0006152">
    <property type="term" value="P:purine nucleoside catabolic process"/>
    <property type="evidence" value="ECO:0007669"/>
    <property type="project" value="TreeGrafter"/>
</dbReference>
<evidence type="ECO:0000313" key="4">
    <source>
        <dbReference type="EMBL" id="AKG37679.1"/>
    </source>
</evidence>
<dbReference type="HOGENOM" id="CLU_036838_11_0_9"/>
<dbReference type="PANTHER" id="PTHR12304:SF4">
    <property type="entry name" value="URIDINE NUCLEOSIDASE"/>
    <property type="match status" value="1"/>
</dbReference>
<dbReference type="GO" id="GO:0008477">
    <property type="term" value="F:purine nucleosidase activity"/>
    <property type="evidence" value="ECO:0007669"/>
    <property type="project" value="TreeGrafter"/>
</dbReference>
<keyword evidence="1 4" id="KW-0378">Hydrolase</keyword>
<sequence>MSRIIVDTDIGTNADDAVAVALALKSPEIQVEGITTVYGKVHTRARIAQAILQLCGVNHVPVFLGIPLPLLRNRPLLRAGIEGGGLRLNDDLELPKRHAVEFIIQTILENPGEITLVTIGPQTNVAAALILEPRIAKLVKRIVMMGGVTRLASNGAELEPVEHNIQCDPEAASVVFGSGAPILMLGLDVTRQAIFSRAEADQMAQSGTPLAAYLVRMMHTFMDYMQRDFSYMCDPLTIATLIDPTLIRAVPMEVRVEYDHRATSGQTIAELNPASHIEVALELDKERFFELMYRRLFS</sequence>